<keyword evidence="1" id="KW-1133">Transmembrane helix</keyword>
<gene>
    <name evidence="3" type="ORF">K8V39_05695</name>
</gene>
<protein>
    <submittedName>
        <fullName evidence="3">Transporter</fullName>
    </submittedName>
</protein>
<comment type="caution">
    <text evidence="3">The sequence shown here is derived from an EMBL/GenBank/DDBJ whole genome shotgun (WGS) entry which is preliminary data.</text>
</comment>
<evidence type="ECO:0000313" key="4">
    <source>
        <dbReference type="Proteomes" id="UP000813420"/>
    </source>
</evidence>
<evidence type="ECO:0000256" key="1">
    <source>
        <dbReference type="SAM" id="Phobius"/>
    </source>
</evidence>
<feature type="transmembrane region" description="Helical" evidence="1">
    <location>
        <begin position="203"/>
        <end position="231"/>
    </location>
</feature>
<sequence length="309" mass="34010">MKRLLYTLSTLLFFLLLLLFPQTVFRGAESGLLLWFRTVLPTLLPFLIVSNFLIRTDAARVLARLLTPILGRLFRVSPYGSFAMLTGFLCGYPMGGKVTADLLREGRISLSEASYLLSFCNNTSPGFIVSFLVWQCLKAPSLAAPTLLLLLGVPMFFSMVFRRFLHVPHPALPEKMANPPSNTGNEGLADGCIMDAIENITRIGGYILLFSILFSLAEQIPGLPLSARLFLLPSLEMTTGVRYICSLELPFLVRYASAAFLTSFGGFCCLAQTASILKGTPLKIMPYFAEKLVTAAATSFLSCLFLLIF</sequence>
<keyword evidence="1" id="KW-0812">Transmembrane</keyword>
<reference evidence="3" key="2">
    <citation type="submission" date="2021-09" db="EMBL/GenBank/DDBJ databases">
        <authorList>
            <person name="Gilroy R."/>
        </authorList>
    </citation>
    <scope>NUCLEOTIDE SEQUENCE</scope>
    <source>
        <strain evidence="3">USAMLcec4-12693</strain>
    </source>
</reference>
<feature type="transmembrane region" description="Helical" evidence="1">
    <location>
        <begin position="252"/>
        <end position="276"/>
    </location>
</feature>
<dbReference type="InterPro" id="IPR011642">
    <property type="entry name" value="Gate_dom"/>
</dbReference>
<dbReference type="AlphaFoldDB" id="A0A9D3AJ54"/>
<organism evidence="3 4">
    <name type="scientific">Merdimonas faecis</name>
    <dbReference type="NCBI Taxonomy" id="1653435"/>
    <lineage>
        <taxon>Bacteria</taxon>
        <taxon>Bacillati</taxon>
        <taxon>Bacillota</taxon>
        <taxon>Clostridia</taxon>
        <taxon>Lachnospirales</taxon>
        <taxon>Lachnospiraceae</taxon>
        <taxon>Merdimonas</taxon>
    </lineage>
</organism>
<dbReference type="RefSeq" id="WP_277271908.1">
    <property type="nucleotide sequence ID" value="NZ_DYXE01000050.1"/>
</dbReference>
<name>A0A9D3AJ54_9FIRM</name>
<feature type="transmembrane region" description="Helical" evidence="1">
    <location>
        <begin position="288"/>
        <end position="308"/>
    </location>
</feature>
<proteinExistence type="predicted"/>
<feature type="transmembrane region" description="Helical" evidence="1">
    <location>
        <begin position="36"/>
        <end position="55"/>
    </location>
</feature>
<accession>A0A9D3AJ54</accession>
<evidence type="ECO:0000313" key="3">
    <source>
        <dbReference type="EMBL" id="HJH49742.1"/>
    </source>
</evidence>
<keyword evidence="1" id="KW-0472">Membrane</keyword>
<feature type="transmembrane region" description="Helical" evidence="1">
    <location>
        <begin position="76"/>
        <end position="95"/>
    </location>
</feature>
<evidence type="ECO:0000259" key="2">
    <source>
        <dbReference type="Pfam" id="PF07670"/>
    </source>
</evidence>
<feature type="domain" description="Nucleoside transporter/FeoB GTPase Gate" evidence="2">
    <location>
        <begin position="37"/>
        <end position="130"/>
    </location>
</feature>
<dbReference type="Proteomes" id="UP000813420">
    <property type="component" value="Unassembled WGS sequence"/>
</dbReference>
<dbReference type="Pfam" id="PF07670">
    <property type="entry name" value="Gate"/>
    <property type="match status" value="1"/>
</dbReference>
<reference evidence="3" key="1">
    <citation type="journal article" date="2021" name="PeerJ">
        <title>Extensive microbial diversity within the chicken gut microbiome revealed by metagenomics and culture.</title>
        <authorList>
            <person name="Gilroy R."/>
            <person name="Ravi A."/>
            <person name="Getino M."/>
            <person name="Pursley I."/>
            <person name="Horton D.L."/>
            <person name="Alikhan N.F."/>
            <person name="Baker D."/>
            <person name="Gharbi K."/>
            <person name="Hall N."/>
            <person name="Watson M."/>
            <person name="Adriaenssens E.M."/>
            <person name="Foster-Nyarko E."/>
            <person name="Jarju S."/>
            <person name="Secka A."/>
            <person name="Antonio M."/>
            <person name="Oren A."/>
            <person name="Chaudhuri R.R."/>
            <person name="La Ragione R."/>
            <person name="Hildebrand F."/>
            <person name="Pallen M.J."/>
        </authorList>
    </citation>
    <scope>NUCLEOTIDE SEQUENCE</scope>
    <source>
        <strain evidence="3">USAMLcec4-12693</strain>
    </source>
</reference>
<dbReference type="EMBL" id="DYXE01000050">
    <property type="protein sequence ID" value="HJH49742.1"/>
    <property type="molecule type" value="Genomic_DNA"/>
</dbReference>
<feature type="transmembrane region" description="Helical" evidence="1">
    <location>
        <begin position="146"/>
        <end position="165"/>
    </location>
</feature>